<reference evidence="3" key="1">
    <citation type="submission" date="2021-05" db="EMBL/GenBank/DDBJ databases">
        <title>Complete genome sequence of the cellulolytic planctomycete Telmatocola sphagniphila SP2T and characterization of the first cellulase from planctomycetes.</title>
        <authorList>
            <person name="Rakitin A.L."/>
            <person name="Beletsky A.V."/>
            <person name="Naumoff D.G."/>
            <person name="Kulichevskaya I.S."/>
            <person name="Mardanov A.V."/>
            <person name="Ravin N.V."/>
            <person name="Dedysh S.N."/>
        </authorList>
    </citation>
    <scope>NUCLEOTIDE SEQUENCE</scope>
    <source>
        <strain evidence="3">SP2T</strain>
    </source>
</reference>
<dbReference type="PANTHER" id="PTHR43156">
    <property type="entry name" value="STAGE II SPORULATION PROTEIN E-RELATED"/>
    <property type="match status" value="1"/>
</dbReference>
<dbReference type="InterPro" id="IPR029016">
    <property type="entry name" value="GAF-like_dom_sf"/>
</dbReference>
<dbReference type="PROSITE" id="PS50006">
    <property type="entry name" value="FHA_DOMAIN"/>
    <property type="match status" value="1"/>
</dbReference>
<dbReference type="Gene3D" id="2.60.200.20">
    <property type="match status" value="1"/>
</dbReference>
<sequence length="584" mass="64813">MAYLILLKSPDGTNQGERVNLAQDLVVLGRSPEECDIVLPLNAVSRKHAQISYESGTHHIEDLNSRNKTFVNNKQIAGRTPLKDGDGVKICDFLYCYRDESKQVVKSNLLELPKDLRKFDESTDLNANEDFSSTTVEATLNRGLASNFLETQPSEKLRAILHISAALSKTLDIKLLLPQIADELFAIFRQADRCFIIQLDETNNQLIPVVMKTRRPMPGGDRFSRTIVRKCLESLQSYLSEDASSDANVGLAQSIAEFRIRSVMCVPLATQDGQPLGVIQLDSQDRTKKFNQEDLKLLVCVANQASVSLENARLHESLVKQQKLEEENKAATKVQRGFLPQKFPKLLGYTFYAHYLAARTVGGDYYDFIELNDGRVAVLLGDVSGKGVPAALLMARLSGEARVCILTQKTVGQAITKLNEQLMQANLEDRYVTLAAVVIDAEKNEITMVNAGHLSPWIYRHAEQKLEKCFDKDTGDFPIGWVPGFEYSEHKFVLGEGDSFIMFTDGIEDAQPANGVRFGTERVQSTIEQTTVTAGPLTAKDIGTLLIKAVQTHAAGHPQFDDIALVCFGRVDKDYVTTASSTKY</sequence>
<dbReference type="Pfam" id="PF13492">
    <property type="entry name" value="GAF_3"/>
    <property type="match status" value="1"/>
</dbReference>
<dbReference type="SUPFAM" id="SSF49879">
    <property type="entry name" value="SMAD/FHA domain"/>
    <property type="match status" value="1"/>
</dbReference>
<dbReference type="SMART" id="SM00065">
    <property type="entry name" value="GAF"/>
    <property type="match status" value="1"/>
</dbReference>
<dbReference type="KEGG" id="tsph:KIH39_03840"/>
<dbReference type="InterPro" id="IPR052016">
    <property type="entry name" value="Bact_Sigma-Reg"/>
</dbReference>
<dbReference type="InterPro" id="IPR001932">
    <property type="entry name" value="PPM-type_phosphatase-like_dom"/>
</dbReference>
<dbReference type="Gene3D" id="3.30.450.40">
    <property type="match status" value="1"/>
</dbReference>
<dbReference type="CDD" id="cd00060">
    <property type="entry name" value="FHA"/>
    <property type="match status" value="1"/>
</dbReference>
<dbReference type="EMBL" id="CP074694">
    <property type="protein sequence ID" value="QVL33058.1"/>
    <property type="molecule type" value="Genomic_DNA"/>
</dbReference>
<name>A0A8E6B712_9BACT</name>
<dbReference type="GO" id="GO:0016791">
    <property type="term" value="F:phosphatase activity"/>
    <property type="evidence" value="ECO:0007669"/>
    <property type="project" value="TreeGrafter"/>
</dbReference>
<evidence type="ECO:0000256" key="1">
    <source>
        <dbReference type="ARBA" id="ARBA00022801"/>
    </source>
</evidence>
<organism evidence="3 4">
    <name type="scientific">Telmatocola sphagniphila</name>
    <dbReference type="NCBI Taxonomy" id="1123043"/>
    <lineage>
        <taxon>Bacteria</taxon>
        <taxon>Pseudomonadati</taxon>
        <taxon>Planctomycetota</taxon>
        <taxon>Planctomycetia</taxon>
        <taxon>Gemmatales</taxon>
        <taxon>Gemmataceae</taxon>
    </lineage>
</organism>
<keyword evidence="4" id="KW-1185">Reference proteome</keyword>
<dbReference type="SMART" id="SM00331">
    <property type="entry name" value="PP2C_SIG"/>
    <property type="match status" value="1"/>
</dbReference>
<dbReference type="Proteomes" id="UP000676194">
    <property type="component" value="Chromosome"/>
</dbReference>
<dbReference type="SMART" id="SM00240">
    <property type="entry name" value="FHA"/>
    <property type="match status" value="1"/>
</dbReference>
<dbReference type="InterPro" id="IPR003018">
    <property type="entry name" value="GAF"/>
</dbReference>
<dbReference type="PANTHER" id="PTHR43156:SF2">
    <property type="entry name" value="STAGE II SPORULATION PROTEIN E"/>
    <property type="match status" value="1"/>
</dbReference>
<dbReference type="Pfam" id="PF07228">
    <property type="entry name" value="SpoIIE"/>
    <property type="match status" value="1"/>
</dbReference>
<keyword evidence="1" id="KW-0378">Hydrolase</keyword>
<dbReference type="InterPro" id="IPR036457">
    <property type="entry name" value="PPM-type-like_dom_sf"/>
</dbReference>
<dbReference type="RefSeq" id="WP_213497948.1">
    <property type="nucleotide sequence ID" value="NZ_CP074694.1"/>
</dbReference>
<gene>
    <name evidence="3" type="ORF">KIH39_03840</name>
</gene>
<dbReference type="Pfam" id="PF00498">
    <property type="entry name" value="FHA"/>
    <property type="match status" value="1"/>
</dbReference>
<dbReference type="InterPro" id="IPR000253">
    <property type="entry name" value="FHA_dom"/>
</dbReference>
<dbReference type="SUPFAM" id="SSF81606">
    <property type="entry name" value="PP2C-like"/>
    <property type="match status" value="1"/>
</dbReference>
<proteinExistence type="predicted"/>
<evidence type="ECO:0000259" key="2">
    <source>
        <dbReference type="PROSITE" id="PS50006"/>
    </source>
</evidence>
<evidence type="ECO:0000313" key="4">
    <source>
        <dbReference type="Proteomes" id="UP000676194"/>
    </source>
</evidence>
<dbReference type="Gene3D" id="3.60.40.10">
    <property type="entry name" value="PPM-type phosphatase domain"/>
    <property type="match status" value="1"/>
</dbReference>
<evidence type="ECO:0000313" key="3">
    <source>
        <dbReference type="EMBL" id="QVL33058.1"/>
    </source>
</evidence>
<dbReference type="AlphaFoldDB" id="A0A8E6B712"/>
<dbReference type="SUPFAM" id="SSF55781">
    <property type="entry name" value="GAF domain-like"/>
    <property type="match status" value="1"/>
</dbReference>
<dbReference type="InterPro" id="IPR008984">
    <property type="entry name" value="SMAD_FHA_dom_sf"/>
</dbReference>
<feature type="domain" description="FHA" evidence="2">
    <location>
        <begin position="26"/>
        <end position="76"/>
    </location>
</feature>
<accession>A0A8E6B712</accession>
<protein>
    <submittedName>
        <fullName evidence="3">SpoIIE family protein phosphatase</fullName>
    </submittedName>
</protein>